<dbReference type="OMA" id="HACSIFK"/>
<dbReference type="Ensembl" id="ENSCSET00000012940.1">
    <property type="protein sequence ID" value="ENSCSEP00000012784.1"/>
    <property type="gene ID" value="ENSCSEG00000008275.1"/>
</dbReference>
<dbReference type="Gene3D" id="1.20.5.340">
    <property type="match status" value="1"/>
</dbReference>
<reference evidence="1 2" key="1">
    <citation type="journal article" date="2014" name="Nat. Genet.">
        <title>Whole-genome sequence of a flatfish provides insights into ZW sex chromosome evolution and adaptation to a benthic lifestyle.</title>
        <authorList>
            <person name="Chen S."/>
            <person name="Zhang G."/>
            <person name="Shao C."/>
            <person name="Huang Q."/>
            <person name="Liu G."/>
            <person name="Zhang P."/>
            <person name="Song W."/>
            <person name="An N."/>
            <person name="Chalopin D."/>
            <person name="Volff J.N."/>
            <person name="Hong Y."/>
            <person name="Li Q."/>
            <person name="Sha Z."/>
            <person name="Zhou H."/>
            <person name="Xie M."/>
            <person name="Yu Q."/>
            <person name="Liu Y."/>
            <person name="Xiang H."/>
            <person name="Wang N."/>
            <person name="Wu K."/>
            <person name="Yang C."/>
            <person name="Zhou Q."/>
            <person name="Liao X."/>
            <person name="Yang L."/>
            <person name="Hu Q."/>
            <person name="Zhang J."/>
            <person name="Meng L."/>
            <person name="Jin L."/>
            <person name="Tian Y."/>
            <person name="Lian J."/>
            <person name="Yang J."/>
            <person name="Miao G."/>
            <person name="Liu S."/>
            <person name="Liang Z."/>
            <person name="Yan F."/>
            <person name="Li Y."/>
            <person name="Sun B."/>
            <person name="Zhang H."/>
            <person name="Zhang J."/>
            <person name="Zhu Y."/>
            <person name="Du M."/>
            <person name="Zhao Y."/>
            <person name="Schartl M."/>
            <person name="Tang Q."/>
            <person name="Wang J."/>
        </authorList>
    </citation>
    <scope>NUCLEOTIDE SEQUENCE</scope>
</reference>
<sequence length="133" mass="15375">MPFAKRVVEPQFLCRYHIPNTEGVLFDDLFCVNNLALSRSLRQLSDMAQHACSIFKELESELLSNSLRLRGLQSKLNRLQETCSRLDYQLELVREYKNVFLPSNFPFGRTTTTTVPTCVQLRSLPFPTNLSPY</sequence>
<evidence type="ECO:0000313" key="1">
    <source>
        <dbReference type="Ensembl" id="ENSCSEP00000012784.1"/>
    </source>
</evidence>
<name>A0A3P8VEV9_CYNSE</name>
<protein>
    <submittedName>
        <fullName evidence="1">Uncharacterized protein</fullName>
    </submittedName>
</protein>
<reference evidence="1" key="3">
    <citation type="submission" date="2025-09" db="UniProtKB">
        <authorList>
            <consortium name="Ensembl"/>
        </authorList>
    </citation>
    <scope>IDENTIFICATION</scope>
</reference>
<proteinExistence type="predicted"/>
<dbReference type="AlphaFoldDB" id="A0A3P8VEV9"/>
<dbReference type="PANTHER" id="PTHR23039:SF5">
    <property type="entry name" value="ACTIN REMODELING REGULATOR NHS"/>
    <property type="match status" value="1"/>
</dbReference>
<dbReference type="GO" id="GO:0030154">
    <property type="term" value="P:cell differentiation"/>
    <property type="evidence" value="ECO:0007669"/>
    <property type="project" value="TreeGrafter"/>
</dbReference>
<dbReference type="GeneTree" id="ENSGT00940000173933"/>
<dbReference type="Proteomes" id="UP000265120">
    <property type="component" value="Chromosome 2"/>
</dbReference>
<reference evidence="1" key="2">
    <citation type="submission" date="2025-08" db="UniProtKB">
        <authorList>
            <consortium name="Ensembl"/>
        </authorList>
    </citation>
    <scope>IDENTIFICATION</scope>
</reference>
<dbReference type="GO" id="GO:0002088">
    <property type="term" value="P:lens development in camera-type eye"/>
    <property type="evidence" value="ECO:0007669"/>
    <property type="project" value="TreeGrafter"/>
</dbReference>
<dbReference type="PANTHER" id="PTHR23039">
    <property type="entry name" value="NANCE-HORAN SYNDROME PROTEIN"/>
    <property type="match status" value="1"/>
</dbReference>
<evidence type="ECO:0000313" key="2">
    <source>
        <dbReference type="Proteomes" id="UP000265120"/>
    </source>
</evidence>
<organism evidence="1 2">
    <name type="scientific">Cynoglossus semilaevis</name>
    <name type="common">Tongue sole</name>
    <dbReference type="NCBI Taxonomy" id="244447"/>
    <lineage>
        <taxon>Eukaryota</taxon>
        <taxon>Metazoa</taxon>
        <taxon>Chordata</taxon>
        <taxon>Craniata</taxon>
        <taxon>Vertebrata</taxon>
        <taxon>Euteleostomi</taxon>
        <taxon>Actinopterygii</taxon>
        <taxon>Neopterygii</taxon>
        <taxon>Teleostei</taxon>
        <taxon>Neoteleostei</taxon>
        <taxon>Acanthomorphata</taxon>
        <taxon>Carangaria</taxon>
        <taxon>Pleuronectiformes</taxon>
        <taxon>Pleuronectoidei</taxon>
        <taxon>Cynoglossidae</taxon>
        <taxon>Cynoglossinae</taxon>
        <taxon>Cynoglossus</taxon>
    </lineage>
</organism>
<dbReference type="InParanoid" id="A0A3P8VEV9"/>
<keyword evidence="2" id="KW-1185">Reference proteome</keyword>
<accession>A0A3P8VEV9</accession>